<name>A0A0P1FWP3_THAGE</name>
<dbReference type="InterPro" id="IPR003754">
    <property type="entry name" value="4pyrrol_synth_uPrphyn_synth"/>
</dbReference>
<dbReference type="GO" id="GO:0004852">
    <property type="term" value="F:uroporphyrinogen-III synthase activity"/>
    <property type="evidence" value="ECO:0007669"/>
    <property type="project" value="InterPro"/>
</dbReference>
<feature type="domain" description="Tetrapyrrole biosynthesis uroporphyrinogen III synthase" evidence="1">
    <location>
        <begin position="17"/>
        <end position="217"/>
    </location>
</feature>
<accession>A0A0P1FWP3</accession>
<evidence type="ECO:0000259" key="1">
    <source>
        <dbReference type="Pfam" id="PF02602"/>
    </source>
</evidence>
<dbReference type="OrthoDB" id="7204250at2"/>
<dbReference type="EMBL" id="CYSA01000015">
    <property type="protein sequence ID" value="CUH65051.1"/>
    <property type="molecule type" value="Genomic_DNA"/>
</dbReference>
<proteinExistence type="predicted"/>
<dbReference type="AlphaFoldDB" id="A0A0P1FWP3"/>
<protein>
    <submittedName>
        <fullName evidence="2">Uroporphyrinogen-III synthase</fullName>
    </submittedName>
</protein>
<evidence type="ECO:0000313" key="3">
    <source>
        <dbReference type="Proteomes" id="UP000051587"/>
    </source>
</evidence>
<dbReference type="Gene3D" id="3.40.50.10090">
    <property type="match status" value="2"/>
</dbReference>
<dbReference type="Pfam" id="PF02602">
    <property type="entry name" value="HEM4"/>
    <property type="match status" value="1"/>
</dbReference>
<dbReference type="CDD" id="cd06578">
    <property type="entry name" value="HemD"/>
    <property type="match status" value="1"/>
</dbReference>
<organism evidence="2 3">
    <name type="scientific">Thalassovita gelatinovora</name>
    <name type="common">Thalassobius gelatinovorus</name>
    <dbReference type="NCBI Taxonomy" id="53501"/>
    <lineage>
        <taxon>Bacteria</taxon>
        <taxon>Pseudomonadati</taxon>
        <taxon>Pseudomonadota</taxon>
        <taxon>Alphaproteobacteria</taxon>
        <taxon>Rhodobacterales</taxon>
        <taxon>Roseobacteraceae</taxon>
        <taxon>Thalassovita</taxon>
    </lineage>
</organism>
<evidence type="ECO:0000313" key="2">
    <source>
        <dbReference type="EMBL" id="CUH65051.1"/>
    </source>
</evidence>
<gene>
    <name evidence="2" type="ORF">TG4357_01653</name>
</gene>
<keyword evidence="3" id="KW-1185">Reference proteome</keyword>
<dbReference type="Proteomes" id="UP000051587">
    <property type="component" value="Unassembled WGS sequence"/>
</dbReference>
<reference evidence="2 3" key="1">
    <citation type="submission" date="2015-09" db="EMBL/GenBank/DDBJ databases">
        <authorList>
            <consortium name="Swine Surveillance"/>
        </authorList>
    </citation>
    <scope>NUCLEOTIDE SEQUENCE [LARGE SCALE GENOMIC DNA]</scope>
    <source>
        <strain evidence="2 3">CECT 4357</strain>
    </source>
</reference>
<dbReference type="RefSeq" id="WP_074646759.1">
    <property type="nucleotide sequence ID" value="NZ_CP051181.1"/>
</dbReference>
<dbReference type="SUPFAM" id="SSF69618">
    <property type="entry name" value="HemD-like"/>
    <property type="match status" value="1"/>
</dbReference>
<dbReference type="InterPro" id="IPR036108">
    <property type="entry name" value="4pyrrol_syn_uPrphyn_synt_sf"/>
</dbReference>
<sequence length="238" mass="25062">MATLLLTRPLASSQRFAAQLRERLGDLPVVISPVLRIDPISPGPDLIDAQTLIFTSQNALGAVPAGQGRRCYVVGPATAVAARAKGFEVIAEERDAETLFQRILADAPQEPLLHLRGRHARGHLADRLTAAGIATRARVVYEQLETALSEDAKTLLAGDQAVIVPLFSPRSAKLFSAQHVGNAPLLIAALSEAVVAALGELPVFQVDHALSPDSGAMIDTIEGLIDAGRALEASHAGK</sequence>
<dbReference type="GO" id="GO:0033014">
    <property type="term" value="P:tetrapyrrole biosynthetic process"/>
    <property type="evidence" value="ECO:0007669"/>
    <property type="project" value="InterPro"/>
</dbReference>
<dbReference type="STRING" id="53501.SAMN04488043_10222"/>